<evidence type="ECO:0000256" key="2">
    <source>
        <dbReference type="ARBA" id="ARBA00004947"/>
    </source>
</evidence>
<gene>
    <name evidence="13" type="primary">LOC112461320</name>
</gene>
<evidence type="ECO:0000256" key="7">
    <source>
        <dbReference type="ARBA" id="ARBA00045743"/>
    </source>
</evidence>
<evidence type="ECO:0000313" key="12">
    <source>
        <dbReference type="Proteomes" id="UP000504618"/>
    </source>
</evidence>
<comment type="function">
    <text evidence="7">Mutarotase that catalyzes the interconversion of beta-D-galactose and alpha-D-galactose during galactose metabolism. Beta-D-galactose is metabolized in the liver into glucose 1-phosphate, the primary metabolic fuel, by the action of four enzymes that constitute the Leloir pathway: GALM, GALK1 (galactokinase), GALT (galactose-1-phosphate uridylyltransferase) and GALE (UDP-galactose-4'-epimerase). Involved in the maintenance of the equilibrium between the beta- and alpha-anomers of galactose, therefore ensuring a sufficient supply of the alpha-anomer for GALK1. Also active on D-glucose although shows a preference for galactose over glucose.</text>
</comment>
<dbReference type="PANTHER" id="PTHR10091:SF0">
    <property type="entry name" value="GALACTOSE MUTAROTASE"/>
    <property type="match status" value="1"/>
</dbReference>
<keyword evidence="5 8" id="KW-0413">Isomerase</keyword>
<dbReference type="PIRSF" id="PIRSF005096">
    <property type="entry name" value="GALM"/>
    <property type="match status" value="1"/>
</dbReference>
<evidence type="ECO:0000256" key="1">
    <source>
        <dbReference type="ARBA" id="ARBA00001712"/>
    </source>
</evidence>
<dbReference type="OrthoDB" id="274691at2759"/>
<dbReference type="EC" id="5.1.3.3" evidence="8"/>
<name>A0A6J1QMP5_9HYME</name>
<dbReference type="UniPathway" id="UPA00242"/>
<dbReference type="InterPro" id="IPR008183">
    <property type="entry name" value="Aldose_1/G6P_1-epimerase"/>
</dbReference>
<evidence type="ECO:0000256" key="4">
    <source>
        <dbReference type="ARBA" id="ARBA00006206"/>
    </source>
</evidence>
<evidence type="ECO:0000256" key="6">
    <source>
        <dbReference type="ARBA" id="ARBA00023277"/>
    </source>
</evidence>
<feature type="binding site" evidence="10">
    <location>
        <begin position="117"/>
        <end position="118"/>
    </location>
    <ligand>
        <name>beta-D-galactose</name>
        <dbReference type="ChEBI" id="CHEBI:27667"/>
    </ligand>
</feature>
<dbReference type="SUPFAM" id="SSF74650">
    <property type="entry name" value="Galactose mutarotase-like"/>
    <property type="match status" value="1"/>
</dbReference>
<protein>
    <recommendedName>
        <fullName evidence="8">Aldose 1-epimerase</fullName>
        <ecNumber evidence="8">5.1.3.3</ecNumber>
    </recommendedName>
</protein>
<comment type="pathway">
    <text evidence="2">Carbohydrate metabolism; galactose metabolism.</text>
</comment>
<comment type="catalytic activity">
    <reaction evidence="1">
        <text>alpha-D-galactose = beta-D-galactose</text>
        <dbReference type="Rhea" id="RHEA:28675"/>
        <dbReference type="ChEBI" id="CHEBI:27667"/>
        <dbReference type="ChEBI" id="CHEBI:28061"/>
        <dbReference type="EC" id="5.1.3.3"/>
    </reaction>
    <physiologicalReaction direction="right-to-left" evidence="1">
        <dbReference type="Rhea" id="RHEA:28677"/>
    </physiologicalReaction>
</comment>
<dbReference type="CDD" id="cd09019">
    <property type="entry name" value="galactose_mutarotase_like"/>
    <property type="match status" value="1"/>
</dbReference>
<evidence type="ECO:0000256" key="9">
    <source>
        <dbReference type="PIRSR" id="PIRSR005096-2"/>
    </source>
</evidence>
<dbReference type="RefSeq" id="XP_024882291.1">
    <property type="nucleotide sequence ID" value="XM_025026523.1"/>
</dbReference>
<dbReference type="GO" id="GO:0006006">
    <property type="term" value="P:glucose metabolic process"/>
    <property type="evidence" value="ECO:0007669"/>
    <property type="project" value="TreeGrafter"/>
</dbReference>
<sequence length="434" mass="48499">MVTYDCNCKDIAITEGIFGEIYAESAEDKIRRYDSKEYYKEAESKGVQLTPVKSYTMINKNRLEIVVISWGATIVSLKYPDKFGRVADVVLGFDDLKSYTNPQINPFIGCILGRCANRIRNGSIVIKGKTYQLTRNDLGKHHLHGGTKGFGRRLWESHIDGCSVVMTYLSEDGEEGYPGAVLSTVRFRLTPDNKLEIGIRATTTNSTIVNISHGSLFNLAGHDAGKEELVKHKISLNCDRWTFADYTDPIPTGGIRGVGGTVMDLRVPKLLESCIEKVPPGEGYDHNFCVTPNWHGGNAYVAQAVHLKSGRTLEIYSNQPGVQFYTGGRLCSTSEANSDIVVKYDNSPNREEDNEKEKITDQIEKDVTSDRESPEFISGKQGARYVKHCAFSIQPQNYPNAINYSHFPCSILQPGEIYCHDLIYQFGIQLANYM</sequence>
<evidence type="ECO:0000256" key="10">
    <source>
        <dbReference type="PIRSR" id="PIRSR005096-3"/>
    </source>
</evidence>
<dbReference type="Pfam" id="PF01263">
    <property type="entry name" value="Aldose_epim"/>
    <property type="match status" value="1"/>
</dbReference>
<evidence type="ECO:0000256" key="11">
    <source>
        <dbReference type="SAM" id="MobiDB-lite"/>
    </source>
</evidence>
<keyword evidence="12" id="KW-1185">Reference proteome</keyword>
<dbReference type="InterPro" id="IPR011013">
    <property type="entry name" value="Gal_mutarotase_sf_dom"/>
</dbReference>
<evidence type="ECO:0000256" key="8">
    <source>
        <dbReference type="PIRNR" id="PIRNR005096"/>
    </source>
</evidence>
<dbReference type="InterPro" id="IPR014718">
    <property type="entry name" value="GH-type_carb-bd"/>
</dbReference>
<dbReference type="PANTHER" id="PTHR10091">
    <property type="entry name" value="ALDOSE-1-EPIMERASE"/>
    <property type="match status" value="1"/>
</dbReference>
<dbReference type="GO" id="GO:0030246">
    <property type="term" value="F:carbohydrate binding"/>
    <property type="evidence" value="ECO:0007669"/>
    <property type="project" value="InterPro"/>
</dbReference>
<feature type="compositionally biased region" description="Basic and acidic residues" evidence="11">
    <location>
        <begin position="348"/>
        <end position="374"/>
    </location>
</feature>
<dbReference type="Proteomes" id="UP000504618">
    <property type="component" value="Unplaced"/>
</dbReference>
<dbReference type="InterPro" id="IPR047215">
    <property type="entry name" value="Galactose_mutarotase-like"/>
</dbReference>
<dbReference type="InterPro" id="IPR015443">
    <property type="entry name" value="Aldose_1-epimerase"/>
</dbReference>
<keyword evidence="6 8" id="KW-0119">Carbohydrate metabolism</keyword>
<comment type="similarity">
    <text evidence="4 8">Belongs to the aldose epimerase family.</text>
</comment>
<dbReference type="GO" id="GO:0004034">
    <property type="term" value="F:aldose 1-epimerase activity"/>
    <property type="evidence" value="ECO:0007669"/>
    <property type="project" value="UniProtKB-EC"/>
</dbReference>
<evidence type="ECO:0000256" key="5">
    <source>
        <dbReference type="ARBA" id="ARBA00023235"/>
    </source>
</evidence>
<dbReference type="GeneID" id="112461320"/>
<evidence type="ECO:0000256" key="3">
    <source>
        <dbReference type="ARBA" id="ARBA00005028"/>
    </source>
</evidence>
<dbReference type="UniPathway" id="UPA00214"/>
<proteinExistence type="inferred from homology"/>
<accession>A0A6J1QMP5</accession>
<evidence type="ECO:0000313" key="13">
    <source>
        <dbReference type="RefSeq" id="XP_024882291.1"/>
    </source>
</evidence>
<reference evidence="13" key="1">
    <citation type="submission" date="2025-08" db="UniProtKB">
        <authorList>
            <consortium name="RefSeq"/>
        </authorList>
    </citation>
    <scope>IDENTIFICATION</scope>
    <source>
        <tissue evidence="13">Whole body</tissue>
    </source>
</reference>
<dbReference type="GO" id="GO:0033499">
    <property type="term" value="P:galactose catabolic process via UDP-galactose, Leloir pathway"/>
    <property type="evidence" value="ECO:0007669"/>
    <property type="project" value="TreeGrafter"/>
</dbReference>
<feature type="binding site" evidence="9">
    <location>
        <position position="285"/>
    </location>
    <ligand>
        <name>beta-D-galactose</name>
        <dbReference type="ChEBI" id="CHEBI:27667"/>
    </ligand>
</feature>
<comment type="catalytic activity">
    <reaction evidence="8">
        <text>alpha-D-glucose = beta-D-glucose</text>
        <dbReference type="Rhea" id="RHEA:10264"/>
        <dbReference type="ChEBI" id="CHEBI:15903"/>
        <dbReference type="ChEBI" id="CHEBI:17925"/>
        <dbReference type="EC" id="5.1.3.3"/>
    </reaction>
</comment>
<organism evidence="12 13">
    <name type="scientific">Temnothorax curvispinosus</name>
    <dbReference type="NCBI Taxonomy" id="300111"/>
    <lineage>
        <taxon>Eukaryota</taxon>
        <taxon>Metazoa</taxon>
        <taxon>Ecdysozoa</taxon>
        <taxon>Arthropoda</taxon>
        <taxon>Hexapoda</taxon>
        <taxon>Insecta</taxon>
        <taxon>Pterygota</taxon>
        <taxon>Neoptera</taxon>
        <taxon>Endopterygota</taxon>
        <taxon>Hymenoptera</taxon>
        <taxon>Apocrita</taxon>
        <taxon>Aculeata</taxon>
        <taxon>Formicoidea</taxon>
        <taxon>Formicidae</taxon>
        <taxon>Myrmicinae</taxon>
        <taxon>Temnothorax</taxon>
    </lineage>
</organism>
<dbReference type="Gene3D" id="2.70.98.10">
    <property type="match status" value="1"/>
</dbReference>
<comment type="pathway">
    <text evidence="3 8">Carbohydrate metabolism; hexose metabolism.</text>
</comment>
<dbReference type="AlphaFoldDB" id="A0A6J1QMP5"/>
<feature type="region of interest" description="Disordered" evidence="11">
    <location>
        <begin position="345"/>
        <end position="375"/>
    </location>
</feature>